<dbReference type="Proteomes" id="UP000199009">
    <property type="component" value="Chromosome I"/>
</dbReference>
<accession>A0A1G8CUQ9</accession>
<protein>
    <recommendedName>
        <fullName evidence="3">Hemagglutinin</fullName>
    </recommendedName>
</protein>
<sequence>MIPMTGVSQPDLLRFTHHIGNTGHMMAAPTFGVRTRRARFIVLSAVFALVLGLISATPTATPPADAATGAVAAGVGDQIKTADLSQFQAGNIMSDAVFFNSGTMSAAQIQSFLEARVPRCDAGYTCLKDWYDTSRTVAADAMCGAYSGGVRERASTIIYKVAQACGINPQVILATLEKEQGLVTHVWPSDWRYERAMGQGCPDTAECDTRYLGFFNQVYGAAWQFKRYANPAGTSQYFTWYAPGQTWNVRYHPDASCGSSPVYIQNQATANLYYYTPYQPNGASLRAGYGEGDGCSSYGNRNFYQRFTDWFGSTQVPANANNPFGNIEVVRAAPGEFEVGGWVIDPDTSAPISVHVYVGAQGTAVGAEIERPDVAAAYPKSGSKHGFSAKVPAIGSGPTDVCIYAINSGPGANVLLGCRTIAGMSGSPFGYLESVTPSATGLAVSGWAIDPDSVSPTAVHVYVDGTGVAVLADGARPDLQPHYPQYGTAHGFSTTVTAGPGAHTVCAYAINIAAGGNVQLGCSEVVVPSSTDLARPPIGNFEALSVTGSTATAAGWAIDPDTTASIPVHIYVGATGGAYTADKDRPDVARAYPASGAAHGFAEQLTLPVGRSEICVYAINTGAGGHTLLGCRTANVVAPASDPGRAPIGNFEGVAAGPGGASVTGWALDPDTADPISIHIYVDQSSAAYTADDGRADVAGAYGLGDRHGFNEFVAMSPGSHQVCVYAINNAAGGHVLLGCRTALVP</sequence>
<dbReference type="STRING" id="370764.SAMN04489810_3168"/>
<organism evidence="1 2">
    <name type="scientific">Microbacterium pygmaeum</name>
    <dbReference type="NCBI Taxonomy" id="370764"/>
    <lineage>
        <taxon>Bacteria</taxon>
        <taxon>Bacillati</taxon>
        <taxon>Actinomycetota</taxon>
        <taxon>Actinomycetes</taxon>
        <taxon>Micrococcales</taxon>
        <taxon>Microbacteriaceae</taxon>
        <taxon>Microbacterium</taxon>
    </lineage>
</organism>
<dbReference type="AlphaFoldDB" id="A0A1G8CUQ9"/>
<reference evidence="1 2" key="1">
    <citation type="submission" date="2016-10" db="EMBL/GenBank/DDBJ databases">
        <authorList>
            <person name="de Groot N.N."/>
        </authorList>
    </citation>
    <scope>NUCLEOTIDE SEQUENCE [LARGE SCALE GENOMIC DNA]</scope>
    <source>
        <strain evidence="1 2">DSM 23142</strain>
    </source>
</reference>
<dbReference type="EMBL" id="LT629692">
    <property type="protein sequence ID" value="SDH49004.1"/>
    <property type="molecule type" value="Genomic_DNA"/>
</dbReference>
<evidence type="ECO:0008006" key="3">
    <source>
        <dbReference type="Google" id="ProtNLM"/>
    </source>
</evidence>
<evidence type="ECO:0000313" key="1">
    <source>
        <dbReference type="EMBL" id="SDH49004.1"/>
    </source>
</evidence>
<proteinExistence type="predicted"/>
<evidence type="ECO:0000313" key="2">
    <source>
        <dbReference type="Proteomes" id="UP000199009"/>
    </source>
</evidence>
<name>A0A1G8CUQ9_9MICO</name>
<keyword evidence="2" id="KW-1185">Reference proteome</keyword>
<gene>
    <name evidence="1" type="ORF">SAMN04489810_3168</name>
</gene>